<proteinExistence type="predicted"/>
<reference evidence="1" key="1">
    <citation type="submission" date="2020-08" db="EMBL/GenBank/DDBJ databases">
        <title>Multicomponent nature underlies the extraordinary mechanical properties of spider dragline silk.</title>
        <authorList>
            <person name="Kono N."/>
            <person name="Nakamura H."/>
            <person name="Mori M."/>
            <person name="Yoshida Y."/>
            <person name="Ohtoshi R."/>
            <person name="Malay A.D."/>
            <person name="Moran D.A.P."/>
            <person name="Tomita M."/>
            <person name="Numata K."/>
            <person name="Arakawa K."/>
        </authorList>
    </citation>
    <scope>NUCLEOTIDE SEQUENCE</scope>
</reference>
<protein>
    <submittedName>
        <fullName evidence="1">Uncharacterized protein F54H12.2</fullName>
    </submittedName>
</protein>
<comment type="caution">
    <text evidence="1">The sequence shown here is derived from an EMBL/GenBank/DDBJ whole genome shotgun (WGS) entry which is preliminary data.</text>
</comment>
<evidence type="ECO:0000313" key="2">
    <source>
        <dbReference type="Proteomes" id="UP000886998"/>
    </source>
</evidence>
<dbReference type="Proteomes" id="UP000886998">
    <property type="component" value="Unassembled WGS sequence"/>
</dbReference>
<dbReference type="AlphaFoldDB" id="A0A8X6IVS3"/>
<organism evidence="1 2">
    <name type="scientific">Trichonephila inaurata madagascariensis</name>
    <dbReference type="NCBI Taxonomy" id="2747483"/>
    <lineage>
        <taxon>Eukaryota</taxon>
        <taxon>Metazoa</taxon>
        <taxon>Ecdysozoa</taxon>
        <taxon>Arthropoda</taxon>
        <taxon>Chelicerata</taxon>
        <taxon>Arachnida</taxon>
        <taxon>Araneae</taxon>
        <taxon>Araneomorphae</taxon>
        <taxon>Entelegynae</taxon>
        <taxon>Araneoidea</taxon>
        <taxon>Nephilidae</taxon>
        <taxon>Trichonephila</taxon>
        <taxon>Trichonephila inaurata</taxon>
    </lineage>
</organism>
<name>A0A8X6IVS3_9ARAC</name>
<evidence type="ECO:0000313" key="1">
    <source>
        <dbReference type="EMBL" id="GFS62171.1"/>
    </source>
</evidence>
<sequence>MMHLTETTRSLPSNYYMNFLGVYVDGQPMPHQPLELDFEKDNYIREYQNLFLLSEGLYLSRTEFPKGYSLYLFDLSPDLCDGEHFNLIKHSNLRIELKFNKALEQTVSLIVFAEFESLIEINKTRNVLFDFGS</sequence>
<keyword evidence="2" id="KW-1185">Reference proteome</keyword>
<dbReference type="EMBL" id="BMAV01027775">
    <property type="protein sequence ID" value="GFS62171.1"/>
    <property type="molecule type" value="Genomic_DNA"/>
</dbReference>
<gene>
    <name evidence="1" type="primary">F54H12.2_102</name>
    <name evidence="1" type="ORF">TNIN_395491</name>
</gene>
<dbReference type="OrthoDB" id="5979489at2759"/>
<accession>A0A8X6IVS3</accession>